<dbReference type="VEuPathDB" id="VectorBase:HLOH_046154"/>
<dbReference type="Gene3D" id="3.30.40.10">
    <property type="entry name" value="Zinc/RING finger domain, C3HC4 (zinc finger)"/>
    <property type="match status" value="1"/>
</dbReference>
<dbReference type="SUPFAM" id="SSF57850">
    <property type="entry name" value="RING/U-box"/>
    <property type="match status" value="1"/>
</dbReference>
<keyword evidence="6" id="KW-1185">Reference proteome</keyword>
<dbReference type="PANTHER" id="PTHR10131:SF138">
    <property type="entry name" value="RE66324P"/>
    <property type="match status" value="1"/>
</dbReference>
<evidence type="ECO:0000313" key="6">
    <source>
        <dbReference type="Proteomes" id="UP000821853"/>
    </source>
</evidence>
<evidence type="ECO:0000259" key="4">
    <source>
        <dbReference type="PROSITE" id="PS50089"/>
    </source>
</evidence>
<dbReference type="GO" id="GO:0043122">
    <property type="term" value="P:regulation of canonical NF-kappaB signal transduction"/>
    <property type="evidence" value="ECO:0007669"/>
    <property type="project" value="TreeGrafter"/>
</dbReference>
<accession>A0A9J6FEH8</accession>
<dbReference type="GO" id="GO:0008270">
    <property type="term" value="F:zinc ion binding"/>
    <property type="evidence" value="ECO:0007669"/>
    <property type="project" value="UniProtKB-KW"/>
</dbReference>
<dbReference type="Proteomes" id="UP000821853">
    <property type="component" value="Chromosome 1"/>
</dbReference>
<reference evidence="5 6" key="1">
    <citation type="journal article" date="2020" name="Cell">
        <title>Large-Scale Comparative Analyses of Tick Genomes Elucidate Their Genetic Diversity and Vector Capacities.</title>
        <authorList>
            <consortium name="Tick Genome and Microbiome Consortium (TIGMIC)"/>
            <person name="Jia N."/>
            <person name="Wang J."/>
            <person name="Shi W."/>
            <person name="Du L."/>
            <person name="Sun Y."/>
            <person name="Zhan W."/>
            <person name="Jiang J.F."/>
            <person name="Wang Q."/>
            <person name="Zhang B."/>
            <person name="Ji P."/>
            <person name="Bell-Sakyi L."/>
            <person name="Cui X.M."/>
            <person name="Yuan T.T."/>
            <person name="Jiang B.G."/>
            <person name="Yang W.F."/>
            <person name="Lam T.T."/>
            <person name="Chang Q.C."/>
            <person name="Ding S.J."/>
            <person name="Wang X.J."/>
            <person name="Zhu J.G."/>
            <person name="Ruan X.D."/>
            <person name="Zhao L."/>
            <person name="Wei J.T."/>
            <person name="Ye R.Z."/>
            <person name="Que T.C."/>
            <person name="Du C.H."/>
            <person name="Zhou Y.H."/>
            <person name="Cheng J.X."/>
            <person name="Dai P.F."/>
            <person name="Guo W.B."/>
            <person name="Han X.H."/>
            <person name="Huang E.J."/>
            <person name="Li L.F."/>
            <person name="Wei W."/>
            <person name="Gao Y.C."/>
            <person name="Liu J.Z."/>
            <person name="Shao H.Z."/>
            <person name="Wang X."/>
            <person name="Wang C.C."/>
            <person name="Yang T.C."/>
            <person name="Huo Q.B."/>
            <person name="Li W."/>
            <person name="Chen H.Y."/>
            <person name="Chen S.E."/>
            <person name="Zhou L.G."/>
            <person name="Ni X.B."/>
            <person name="Tian J.H."/>
            <person name="Sheng Y."/>
            <person name="Liu T."/>
            <person name="Pan Y.S."/>
            <person name="Xia L.Y."/>
            <person name="Li J."/>
            <person name="Zhao F."/>
            <person name="Cao W.C."/>
        </authorList>
    </citation>
    <scope>NUCLEOTIDE SEQUENCE [LARGE SCALE GENOMIC DNA]</scope>
    <source>
        <strain evidence="5">HaeL-2018</strain>
    </source>
</reference>
<evidence type="ECO:0000256" key="3">
    <source>
        <dbReference type="PROSITE-ProRule" id="PRU00175"/>
    </source>
</evidence>
<dbReference type="AlphaFoldDB" id="A0A9J6FEH8"/>
<dbReference type="PROSITE" id="PS50089">
    <property type="entry name" value="ZF_RING_2"/>
    <property type="match status" value="1"/>
</dbReference>
<dbReference type="PANTHER" id="PTHR10131">
    <property type="entry name" value="TNF RECEPTOR ASSOCIATED FACTOR"/>
    <property type="match status" value="1"/>
</dbReference>
<organism evidence="5 6">
    <name type="scientific">Haemaphysalis longicornis</name>
    <name type="common">Bush tick</name>
    <dbReference type="NCBI Taxonomy" id="44386"/>
    <lineage>
        <taxon>Eukaryota</taxon>
        <taxon>Metazoa</taxon>
        <taxon>Ecdysozoa</taxon>
        <taxon>Arthropoda</taxon>
        <taxon>Chelicerata</taxon>
        <taxon>Arachnida</taxon>
        <taxon>Acari</taxon>
        <taxon>Parasitiformes</taxon>
        <taxon>Ixodida</taxon>
        <taxon>Ixodoidea</taxon>
        <taxon>Ixodidae</taxon>
        <taxon>Haemaphysalinae</taxon>
        <taxon>Haemaphysalis</taxon>
    </lineage>
</organism>
<keyword evidence="2" id="KW-0862">Zinc</keyword>
<dbReference type="InterPro" id="IPR013083">
    <property type="entry name" value="Znf_RING/FYVE/PHD"/>
</dbReference>
<keyword evidence="1 3" id="KW-0863">Zinc-finger</keyword>
<dbReference type="OMA" id="DEPPNIL"/>
<keyword evidence="1 3" id="KW-0479">Metal-binding</keyword>
<dbReference type="OrthoDB" id="5980013at2759"/>
<feature type="domain" description="RING-type" evidence="4">
    <location>
        <begin position="39"/>
        <end position="76"/>
    </location>
</feature>
<dbReference type="GO" id="GO:0009898">
    <property type="term" value="C:cytoplasmic side of plasma membrane"/>
    <property type="evidence" value="ECO:0007669"/>
    <property type="project" value="TreeGrafter"/>
</dbReference>
<evidence type="ECO:0000256" key="1">
    <source>
        <dbReference type="ARBA" id="ARBA00022771"/>
    </source>
</evidence>
<evidence type="ECO:0000313" key="5">
    <source>
        <dbReference type="EMBL" id="KAH9360801.1"/>
    </source>
</evidence>
<protein>
    <recommendedName>
        <fullName evidence="4">RING-type domain-containing protein</fullName>
    </recommendedName>
</protein>
<gene>
    <name evidence="5" type="ORF">HPB48_002837</name>
</gene>
<dbReference type="InterPro" id="IPR001841">
    <property type="entry name" value="Znf_RING"/>
</dbReference>
<dbReference type="EMBL" id="JABSTR010000001">
    <property type="protein sequence ID" value="KAH9360801.1"/>
    <property type="molecule type" value="Genomic_DNA"/>
</dbReference>
<proteinExistence type="predicted"/>
<sequence length="209" mass="22437">MASSIFRRGDVPLVLRGFNSFLDVRPLVFVDEPPNILVCSVCGELSSSAYQIPCGHTLCEPCKKLIIAHPSSECCPCGAPTAVCPIDGLKFLRREDYYIPRTGLEKLMGLRVRCVNAALGCRFVGPLGGLERHCLHNCAYLVAPGGGPARRHELTPPKLDADGGHGAFGAKKDASTLVAKVLESSAEMEQCMGEITRFAARERPSSAPI</sequence>
<evidence type="ECO:0000256" key="2">
    <source>
        <dbReference type="ARBA" id="ARBA00022833"/>
    </source>
</evidence>
<name>A0A9J6FEH8_HAELO</name>
<comment type="caution">
    <text evidence="5">The sequence shown here is derived from an EMBL/GenBank/DDBJ whole genome shotgun (WGS) entry which is preliminary data.</text>
</comment>
<dbReference type="GO" id="GO:0005164">
    <property type="term" value="F:tumor necrosis factor receptor binding"/>
    <property type="evidence" value="ECO:0007669"/>
    <property type="project" value="TreeGrafter"/>
</dbReference>